<sequence>MRGGSVSKVLLLSLLLSSAALADNVGIDPTQPPRELLPAAAASGDSPLILQAIVRGAQGSRAVIGGQNLRVGERYADARVLAIHAQSVLIERQGQQQLLRLAEPVMQPSR</sequence>
<evidence type="ECO:0000313" key="3">
    <source>
        <dbReference type="Proteomes" id="UP000242418"/>
    </source>
</evidence>
<dbReference type="EMBL" id="FMTL01000003">
    <property type="protein sequence ID" value="SCW77915.1"/>
    <property type="molecule type" value="Genomic_DNA"/>
</dbReference>
<keyword evidence="3" id="KW-1185">Reference proteome</keyword>
<evidence type="ECO:0000313" key="2">
    <source>
        <dbReference type="EMBL" id="SCW77915.1"/>
    </source>
</evidence>
<keyword evidence="1" id="KW-0732">Signal</keyword>
<protein>
    <submittedName>
        <fullName evidence="2">MSHA biogenesis protein MshK</fullName>
    </submittedName>
</protein>
<reference evidence="2 3" key="1">
    <citation type="submission" date="2016-10" db="EMBL/GenBank/DDBJ databases">
        <authorList>
            <person name="Varghese N."/>
            <person name="Submissions S."/>
        </authorList>
    </citation>
    <scope>NUCLEOTIDE SEQUENCE [LARGE SCALE GENOMIC DNA]</scope>
    <source>
        <strain evidence="2 3">DSM 17833</strain>
    </source>
</reference>
<feature type="chain" id="PRO_5044302023" evidence="1">
    <location>
        <begin position="23"/>
        <end position="110"/>
    </location>
</feature>
<dbReference type="Proteomes" id="UP000242418">
    <property type="component" value="Unassembled WGS sequence"/>
</dbReference>
<gene>
    <name evidence="2" type="ORF">SAMN05216370_3462</name>
</gene>
<evidence type="ECO:0000256" key="1">
    <source>
        <dbReference type="SAM" id="SignalP"/>
    </source>
</evidence>
<proteinExistence type="predicted"/>
<comment type="caution">
    <text evidence="2">The sequence shown here is derived from an EMBL/GenBank/DDBJ whole genome shotgun (WGS) entry which is preliminary data.</text>
</comment>
<dbReference type="AlphaFoldDB" id="A0AB37ZAV3"/>
<name>A0AB37ZAV3_9PSED</name>
<accession>A0AB37ZAV3</accession>
<organism evidence="2 3">
    <name type="scientific">Pseudomonas peli</name>
    <dbReference type="NCBI Taxonomy" id="592361"/>
    <lineage>
        <taxon>Bacteria</taxon>
        <taxon>Pseudomonadati</taxon>
        <taxon>Pseudomonadota</taxon>
        <taxon>Gammaproteobacteria</taxon>
        <taxon>Pseudomonadales</taxon>
        <taxon>Pseudomonadaceae</taxon>
        <taxon>Pseudomonas</taxon>
    </lineage>
</organism>
<feature type="signal peptide" evidence="1">
    <location>
        <begin position="1"/>
        <end position="22"/>
    </location>
</feature>